<dbReference type="InterPro" id="IPR015943">
    <property type="entry name" value="WD40/YVTN_repeat-like_dom_sf"/>
</dbReference>
<evidence type="ECO:0000256" key="5">
    <source>
        <dbReference type="ARBA" id="ARBA00022701"/>
    </source>
</evidence>
<dbReference type="Gene3D" id="2.130.10.10">
    <property type="entry name" value="YVTN repeat-like/Quinoprotein amine dehydrogenase"/>
    <property type="match status" value="2"/>
</dbReference>
<evidence type="ECO:0000256" key="2">
    <source>
        <dbReference type="ARBA" id="ARBA00011059"/>
    </source>
</evidence>
<dbReference type="GO" id="GO:0003341">
    <property type="term" value="P:cilium movement"/>
    <property type="evidence" value="ECO:0007669"/>
    <property type="project" value="TreeGrafter"/>
</dbReference>
<dbReference type="Proteomes" id="UP000694925">
    <property type="component" value="Unplaced"/>
</dbReference>
<keyword evidence="8" id="KW-0969">Cilium</keyword>
<evidence type="ECO:0000256" key="11">
    <source>
        <dbReference type="ARBA" id="ARBA00023273"/>
    </source>
</evidence>
<evidence type="ECO:0000256" key="6">
    <source>
        <dbReference type="ARBA" id="ARBA00022737"/>
    </source>
</evidence>
<dbReference type="SUPFAM" id="SSF50978">
    <property type="entry name" value="WD40 repeat-like"/>
    <property type="match status" value="1"/>
</dbReference>
<name>A0AAJ7S2S6_9HYME</name>
<keyword evidence="3" id="KW-0963">Cytoplasm</keyword>
<evidence type="ECO:0000256" key="8">
    <source>
        <dbReference type="ARBA" id="ARBA00023069"/>
    </source>
</evidence>
<evidence type="ECO:0000256" key="12">
    <source>
        <dbReference type="SAM" id="Coils"/>
    </source>
</evidence>
<dbReference type="GO" id="GO:0045503">
    <property type="term" value="F:dynein light chain binding"/>
    <property type="evidence" value="ECO:0007669"/>
    <property type="project" value="TreeGrafter"/>
</dbReference>
<keyword evidence="5" id="KW-0493">Microtubule</keyword>
<keyword evidence="12" id="KW-0175">Coiled coil</keyword>
<proteinExistence type="inferred from homology"/>
<evidence type="ECO:0000256" key="9">
    <source>
        <dbReference type="ARBA" id="ARBA00023175"/>
    </source>
</evidence>
<evidence type="ECO:0000256" key="10">
    <source>
        <dbReference type="ARBA" id="ARBA00023212"/>
    </source>
</evidence>
<dbReference type="InterPro" id="IPR036322">
    <property type="entry name" value="WD40_repeat_dom_sf"/>
</dbReference>
<keyword evidence="11" id="KW-0966">Cell projection</keyword>
<keyword evidence="9" id="KW-0505">Motor protein</keyword>
<protein>
    <submittedName>
        <fullName evidence="14">Dynein intermediate chain 2, axonemal isoform X1</fullName>
    </submittedName>
</protein>
<evidence type="ECO:0000256" key="3">
    <source>
        <dbReference type="ARBA" id="ARBA00022490"/>
    </source>
</evidence>
<dbReference type="GO" id="GO:0036157">
    <property type="term" value="C:outer dynein arm"/>
    <property type="evidence" value="ECO:0007669"/>
    <property type="project" value="TreeGrafter"/>
</dbReference>
<accession>A0AAJ7S2S6</accession>
<dbReference type="RefSeq" id="XP_026670395.1">
    <property type="nucleotide sequence ID" value="XM_026814594.1"/>
</dbReference>
<keyword evidence="13" id="KW-1185">Reference proteome</keyword>
<evidence type="ECO:0000256" key="7">
    <source>
        <dbReference type="ARBA" id="ARBA00023017"/>
    </source>
</evidence>
<dbReference type="AlphaFoldDB" id="A0AAJ7S2S6"/>
<dbReference type="InterPro" id="IPR001680">
    <property type="entry name" value="WD40_rpt"/>
</dbReference>
<dbReference type="PANTHER" id="PTHR12442">
    <property type="entry name" value="DYNEIN INTERMEDIATE CHAIN"/>
    <property type="match status" value="1"/>
</dbReference>
<comment type="similarity">
    <text evidence="2">Belongs to the dynein intermediate chain family.</text>
</comment>
<gene>
    <name evidence="14" type="primary">LOC108626152</name>
</gene>
<reference evidence="14" key="1">
    <citation type="submission" date="2025-08" db="UniProtKB">
        <authorList>
            <consortium name="RefSeq"/>
        </authorList>
    </citation>
    <scope>IDENTIFICATION</scope>
    <source>
        <tissue evidence="14">Whole body</tissue>
    </source>
</reference>
<keyword evidence="6" id="KW-0677">Repeat</keyword>
<dbReference type="GO" id="GO:0045504">
    <property type="term" value="F:dynein heavy chain binding"/>
    <property type="evidence" value="ECO:0007669"/>
    <property type="project" value="TreeGrafter"/>
</dbReference>
<comment type="subcellular location">
    <subcellularLocation>
        <location evidence="1">Cytoplasm</location>
        <location evidence="1">Cytoskeleton</location>
        <location evidence="1">Cilium axoneme</location>
    </subcellularLocation>
</comment>
<feature type="coiled-coil region" evidence="12">
    <location>
        <begin position="509"/>
        <end position="536"/>
    </location>
</feature>
<dbReference type="GeneID" id="108626152"/>
<evidence type="ECO:0000313" key="13">
    <source>
        <dbReference type="Proteomes" id="UP000694925"/>
    </source>
</evidence>
<dbReference type="CTD" id="64446"/>
<dbReference type="PANTHER" id="PTHR12442:SF7">
    <property type="entry name" value="DYNEIN AXONEMAL INTERMEDIATE CHAIN 2"/>
    <property type="match status" value="1"/>
</dbReference>
<evidence type="ECO:0000256" key="1">
    <source>
        <dbReference type="ARBA" id="ARBA00004430"/>
    </source>
</evidence>
<evidence type="ECO:0000313" key="14">
    <source>
        <dbReference type="RefSeq" id="XP_026670395.1"/>
    </source>
</evidence>
<dbReference type="GO" id="GO:0036158">
    <property type="term" value="P:outer dynein arm assembly"/>
    <property type="evidence" value="ECO:0007669"/>
    <property type="project" value="TreeGrafter"/>
</dbReference>
<dbReference type="GO" id="GO:0005874">
    <property type="term" value="C:microtubule"/>
    <property type="evidence" value="ECO:0007669"/>
    <property type="project" value="UniProtKB-KW"/>
</dbReference>
<organism evidence="13 14">
    <name type="scientific">Ceratina calcarata</name>
    <dbReference type="NCBI Taxonomy" id="156304"/>
    <lineage>
        <taxon>Eukaryota</taxon>
        <taxon>Metazoa</taxon>
        <taxon>Ecdysozoa</taxon>
        <taxon>Arthropoda</taxon>
        <taxon>Hexapoda</taxon>
        <taxon>Insecta</taxon>
        <taxon>Pterygota</taxon>
        <taxon>Neoptera</taxon>
        <taxon>Endopterygota</taxon>
        <taxon>Hymenoptera</taxon>
        <taxon>Apocrita</taxon>
        <taxon>Aculeata</taxon>
        <taxon>Apoidea</taxon>
        <taxon>Anthophila</taxon>
        <taxon>Apidae</taxon>
        <taxon>Ceratina</taxon>
        <taxon>Zadontomerus</taxon>
    </lineage>
</organism>
<keyword evidence="4" id="KW-0853">WD repeat</keyword>
<dbReference type="SMART" id="SM00320">
    <property type="entry name" value="WD40"/>
    <property type="match status" value="4"/>
</dbReference>
<evidence type="ECO:0000256" key="4">
    <source>
        <dbReference type="ARBA" id="ARBA00022574"/>
    </source>
</evidence>
<dbReference type="InterPro" id="IPR050687">
    <property type="entry name" value="Dynein_IC"/>
</dbReference>
<sequence length="610" mass="70270">MKNINMQYAYTKKRLEFGRRCNFTDYQKMDVDIKPHVGYMNNYIHINPVTQGTQCGKIYSVHEINTNTATFKDSGMYHAEGGWPKDLNPKDTEQTVRYKRKIEKDELYIHTMLQLLPPMEQCILQNNACNIYEQYFSDMEPISLIQRVYSRTVNVYRDVLPIKRQITHLSWSPDQGNRFAASYCNTDFRIAINDNPQSYIWDVENPNKPCSILKPFCPILTLEYNPKDSNILISGLQTGQVACWDIRKGSEPVEISLIEASHRDLCNEVLWINSKTGTEFFSASKDGQIMWWDIRKLQSPTETLVIDLCKPDNQDINNAVGISALQFEPSMGTRFMCGLENGIVISGNRKGKTPSEKIATRFRAQYGPVISLERNPTFVKNFLTVGDWTTRIWSEDCKESCIAWTPGHRDFLIGGAWSVTRFSVFFLIKMDGTLDVWDLLIQQDSPVLSVKVCDEVLTHIKPHEQGQLAAIANKKGTTFLIEFSEALTTNQKNDKLLFTALLDRETRREKVIEAKNREQRLKMKSLKNNNIEIECQSKVDEKDSKSLNPNVNDNAILMHCEEEYENAIKAVSIYIENDSETYRNRINHFLNCTRYQELAKEEVTSNGTIE</sequence>
<keyword evidence="7" id="KW-0243">Dynein</keyword>
<keyword evidence="10" id="KW-0206">Cytoskeleton</keyword>